<gene>
    <name evidence="2" type="ORF">FSP39_009353</name>
</gene>
<keyword evidence="1" id="KW-0812">Transmembrane</keyword>
<name>A0AA89BX60_PINIB</name>
<keyword evidence="3" id="KW-1185">Reference proteome</keyword>
<dbReference type="Gene3D" id="1.20.120.1760">
    <property type="match status" value="1"/>
</dbReference>
<dbReference type="AlphaFoldDB" id="A0AA89BX60"/>
<dbReference type="Proteomes" id="UP001186944">
    <property type="component" value="Unassembled WGS sequence"/>
</dbReference>
<accession>A0AA89BX60</accession>
<feature type="transmembrane region" description="Helical" evidence="1">
    <location>
        <begin position="60"/>
        <end position="84"/>
    </location>
</feature>
<proteinExistence type="predicted"/>
<evidence type="ECO:0000256" key="1">
    <source>
        <dbReference type="SAM" id="Phobius"/>
    </source>
</evidence>
<organism evidence="2 3">
    <name type="scientific">Pinctada imbricata</name>
    <name type="common">Atlantic pearl-oyster</name>
    <name type="synonym">Pinctada martensii</name>
    <dbReference type="NCBI Taxonomy" id="66713"/>
    <lineage>
        <taxon>Eukaryota</taxon>
        <taxon>Metazoa</taxon>
        <taxon>Spiralia</taxon>
        <taxon>Lophotrochozoa</taxon>
        <taxon>Mollusca</taxon>
        <taxon>Bivalvia</taxon>
        <taxon>Autobranchia</taxon>
        <taxon>Pteriomorphia</taxon>
        <taxon>Pterioida</taxon>
        <taxon>Pterioidea</taxon>
        <taxon>Pteriidae</taxon>
        <taxon>Pinctada</taxon>
    </lineage>
</organism>
<dbReference type="InterPro" id="IPR043130">
    <property type="entry name" value="CDP-OH_PTrfase_TM_dom"/>
</dbReference>
<comment type="caution">
    <text evidence="2">The sequence shown here is derived from an EMBL/GenBank/DDBJ whole genome shotgun (WGS) entry which is preliminary data.</text>
</comment>
<evidence type="ECO:0000313" key="3">
    <source>
        <dbReference type="Proteomes" id="UP001186944"/>
    </source>
</evidence>
<sequence length="271" mass="31459">MDVILYCSLQTSTLVDPKRQGVYSPFHPLSVKLLMSDPVQHYIINPLSEYFDDFTHFSKVFYFITPNMISFFHLFLAVVSAKFVSSDSLRTRRLGVVIYQIRSWLDSLDGVVFRSQHNEKNTYVSHHESWGYLVDAMCDITGGVLVSFGVLFYLFKQPTSFFSKYKDDSSASLPLTKSENGFVSSEKHSSKPSKKMLFWKCWCWGFQIFWRLVLGIKGWSSTSLQTTALHSTSTWVIFYIWRYIDGQALIQIYLIAIFVDKVWVSTRIQMN</sequence>
<keyword evidence="1" id="KW-0472">Membrane</keyword>
<reference evidence="2" key="1">
    <citation type="submission" date="2019-08" db="EMBL/GenBank/DDBJ databases">
        <title>The improved chromosome-level genome for the pearl oyster Pinctada fucata martensii using PacBio sequencing and Hi-C.</title>
        <authorList>
            <person name="Zheng Z."/>
        </authorList>
    </citation>
    <scope>NUCLEOTIDE SEQUENCE</scope>
    <source>
        <strain evidence="2">ZZ-2019</strain>
        <tissue evidence="2">Adductor muscle</tissue>
    </source>
</reference>
<dbReference type="EMBL" id="VSWD01000006">
    <property type="protein sequence ID" value="KAK3099769.1"/>
    <property type="molecule type" value="Genomic_DNA"/>
</dbReference>
<evidence type="ECO:0000313" key="2">
    <source>
        <dbReference type="EMBL" id="KAK3099769.1"/>
    </source>
</evidence>
<keyword evidence="1" id="KW-1133">Transmembrane helix</keyword>
<protein>
    <submittedName>
        <fullName evidence="2">Uncharacterized protein</fullName>
    </submittedName>
</protein>
<feature type="transmembrane region" description="Helical" evidence="1">
    <location>
        <begin position="130"/>
        <end position="155"/>
    </location>
</feature>